<gene>
    <name evidence="2" type="ORF">OAUR00152_LOCUS26052</name>
</gene>
<accession>A0A7S4N1E8</accession>
<sequence>MAAAWRAYPSDEEERTAPMSATPQWEPARQALTHRQPLHDGNDLTAQTPDRLIASRADERRRIFRRRNDDTACGFPVEFPAEDRSAPPSAAAPLTPQPCRTRSEGAAADVMSASSQLPVIRSAPRPNRARARTYSNHSPCSNGKCSGRDDEEEWEARRAIAAGGQHRAASAPDWDGLFRTPPRRVRSRTIDTPSCSSLDVEQGTPVRRTASCDDEVLQQATSPQLRRMTDRVATHEASSGPHLPSCRGWAFSYGRNARTLVCVGLYLILMTLSPLTTNTERDQTGIMNSPVKQHQYESDFGKEIHFNGMRMAIDNDHIITEANNAESADMKSETVAGSDPLDRKLPIKPKTTPGKKTVAKVQHARGKKKRRPVVAQARSLGFENRPVFVPKVEPPLQTHGLSNGGDDGHSHTKSVHEIRTFSLSEEDLKAPLPEELLPPEYEAGPSATLKVLTLSAWICLTILVLETGCGEIRRRFQYVNLRQLRSHREDRSM</sequence>
<feature type="region of interest" description="Disordered" evidence="1">
    <location>
        <begin position="72"/>
        <end position="148"/>
    </location>
</feature>
<dbReference type="EMBL" id="HBKQ01037717">
    <property type="protein sequence ID" value="CAE2259613.1"/>
    <property type="molecule type" value="Transcribed_RNA"/>
</dbReference>
<feature type="region of interest" description="Disordered" evidence="1">
    <location>
        <begin position="329"/>
        <end position="373"/>
    </location>
</feature>
<dbReference type="AlphaFoldDB" id="A0A7S4N1E8"/>
<proteinExistence type="predicted"/>
<feature type="region of interest" description="Disordered" evidence="1">
    <location>
        <begin position="1"/>
        <end position="59"/>
    </location>
</feature>
<feature type="compositionally biased region" description="Polar residues" evidence="1">
    <location>
        <begin position="133"/>
        <end position="144"/>
    </location>
</feature>
<feature type="compositionally biased region" description="Low complexity" evidence="1">
    <location>
        <begin position="86"/>
        <end position="98"/>
    </location>
</feature>
<reference evidence="2" key="1">
    <citation type="submission" date="2021-01" db="EMBL/GenBank/DDBJ databases">
        <authorList>
            <person name="Corre E."/>
            <person name="Pelletier E."/>
            <person name="Niang G."/>
            <person name="Scheremetjew M."/>
            <person name="Finn R."/>
            <person name="Kale V."/>
            <person name="Holt S."/>
            <person name="Cochrane G."/>
            <person name="Meng A."/>
            <person name="Brown T."/>
            <person name="Cohen L."/>
        </authorList>
    </citation>
    <scope>NUCLEOTIDE SEQUENCE</scope>
    <source>
        <strain evidence="2">Isolate 1302-5</strain>
    </source>
</reference>
<organism evidence="2">
    <name type="scientific">Odontella aurita</name>
    <dbReference type="NCBI Taxonomy" id="265563"/>
    <lineage>
        <taxon>Eukaryota</taxon>
        <taxon>Sar</taxon>
        <taxon>Stramenopiles</taxon>
        <taxon>Ochrophyta</taxon>
        <taxon>Bacillariophyta</taxon>
        <taxon>Mediophyceae</taxon>
        <taxon>Biddulphiophycidae</taxon>
        <taxon>Eupodiscales</taxon>
        <taxon>Odontellaceae</taxon>
        <taxon>Odontella</taxon>
    </lineage>
</organism>
<feature type="compositionally biased region" description="Basic residues" evidence="1">
    <location>
        <begin position="362"/>
        <end position="372"/>
    </location>
</feature>
<feature type="compositionally biased region" description="Low complexity" evidence="1">
    <location>
        <begin position="348"/>
        <end position="360"/>
    </location>
</feature>
<evidence type="ECO:0000256" key="1">
    <source>
        <dbReference type="SAM" id="MobiDB-lite"/>
    </source>
</evidence>
<protein>
    <submittedName>
        <fullName evidence="2">Uncharacterized protein</fullName>
    </submittedName>
</protein>
<name>A0A7S4N1E8_9STRA</name>
<evidence type="ECO:0000313" key="2">
    <source>
        <dbReference type="EMBL" id="CAE2259613.1"/>
    </source>
</evidence>